<dbReference type="Pfam" id="PF04717">
    <property type="entry name" value="Phage_base_V"/>
    <property type="match status" value="1"/>
</dbReference>
<evidence type="ECO:0000256" key="4">
    <source>
        <dbReference type="SAM" id="MobiDB-lite"/>
    </source>
</evidence>
<dbReference type="NCBIfam" id="TIGR03361">
    <property type="entry name" value="VI_Rhs_Vgr"/>
    <property type="match status" value="1"/>
</dbReference>
<feature type="domain" description="Gp5/Type VI secretion system Vgr protein OB-fold" evidence="5">
    <location>
        <begin position="390"/>
        <end position="457"/>
    </location>
</feature>
<comment type="caution">
    <text evidence="7">The sequence shown here is derived from an EMBL/GenBank/DDBJ whole genome shotgun (WGS) entry which is preliminary data.</text>
</comment>
<accession>A0A917MI11</accession>
<dbReference type="SUPFAM" id="SSF69349">
    <property type="entry name" value="Phage fibre proteins"/>
    <property type="match status" value="1"/>
</dbReference>
<feature type="domain" description="Gp5/Type VI secretion system Vgr C-terminal trimerisation" evidence="6">
    <location>
        <begin position="474"/>
        <end position="548"/>
    </location>
</feature>
<evidence type="ECO:0000313" key="7">
    <source>
        <dbReference type="EMBL" id="GGH20195.1"/>
    </source>
</evidence>
<evidence type="ECO:0000259" key="5">
    <source>
        <dbReference type="Pfam" id="PF04717"/>
    </source>
</evidence>
<reference evidence="7" key="1">
    <citation type="journal article" date="2014" name="Int. J. Syst. Evol. Microbiol.">
        <title>Complete genome sequence of Corynebacterium casei LMG S-19264T (=DSM 44701T), isolated from a smear-ripened cheese.</title>
        <authorList>
            <consortium name="US DOE Joint Genome Institute (JGI-PGF)"/>
            <person name="Walter F."/>
            <person name="Albersmeier A."/>
            <person name="Kalinowski J."/>
            <person name="Ruckert C."/>
        </authorList>
    </citation>
    <scope>NUCLEOTIDE SEQUENCE</scope>
    <source>
        <strain evidence="7">CGMCC 1.12214</strain>
    </source>
</reference>
<evidence type="ECO:0000259" key="6">
    <source>
        <dbReference type="Pfam" id="PF22178"/>
    </source>
</evidence>
<dbReference type="PANTHER" id="PTHR32305">
    <property type="match status" value="1"/>
</dbReference>
<dbReference type="PANTHER" id="PTHR32305:SF15">
    <property type="entry name" value="PROTEIN RHSA-RELATED"/>
    <property type="match status" value="1"/>
</dbReference>
<dbReference type="InterPro" id="IPR006533">
    <property type="entry name" value="T6SS_Vgr_RhsGE"/>
</dbReference>
<name>A0A917MI11_9HYPH</name>
<reference evidence="7" key="2">
    <citation type="submission" date="2020-09" db="EMBL/GenBank/DDBJ databases">
        <authorList>
            <person name="Sun Q."/>
            <person name="Zhou Y."/>
        </authorList>
    </citation>
    <scope>NUCLEOTIDE SEQUENCE</scope>
    <source>
        <strain evidence="7">CGMCC 1.12214</strain>
    </source>
</reference>
<evidence type="ECO:0000256" key="2">
    <source>
        <dbReference type="ARBA" id="ARBA00005558"/>
    </source>
</evidence>
<dbReference type="Gene3D" id="2.40.50.230">
    <property type="entry name" value="Gp5 N-terminal domain"/>
    <property type="match status" value="1"/>
</dbReference>
<dbReference type="SUPFAM" id="SSF69279">
    <property type="entry name" value="Phage tail proteins"/>
    <property type="match status" value="1"/>
</dbReference>
<comment type="subcellular location">
    <subcellularLocation>
        <location evidence="1">Secreted</location>
    </subcellularLocation>
</comment>
<dbReference type="Pfam" id="PF22178">
    <property type="entry name" value="Gp5_trimer_C"/>
    <property type="match status" value="1"/>
</dbReference>
<dbReference type="EMBL" id="BMES01000002">
    <property type="protein sequence ID" value="GGH20195.1"/>
    <property type="molecule type" value="Genomic_DNA"/>
</dbReference>
<dbReference type="InterPro" id="IPR006531">
    <property type="entry name" value="Gp5/Vgr_OB"/>
</dbReference>
<keyword evidence="3" id="KW-0964">Secreted</keyword>
<dbReference type="Gene3D" id="3.55.50.10">
    <property type="entry name" value="Baseplate protein-like domains"/>
    <property type="match status" value="1"/>
</dbReference>
<organism evidence="7 8">
    <name type="scientific">Alsobacter metallidurans</name>
    <dbReference type="NCBI Taxonomy" id="340221"/>
    <lineage>
        <taxon>Bacteria</taxon>
        <taxon>Pseudomonadati</taxon>
        <taxon>Pseudomonadota</taxon>
        <taxon>Alphaproteobacteria</taxon>
        <taxon>Hyphomicrobiales</taxon>
        <taxon>Alsobacteraceae</taxon>
        <taxon>Alsobacter</taxon>
    </lineage>
</organism>
<dbReference type="AlphaFoldDB" id="A0A917MI11"/>
<dbReference type="InterPro" id="IPR050708">
    <property type="entry name" value="T6SS_VgrG/RHS"/>
</dbReference>
<keyword evidence="8" id="KW-1185">Reference proteome</keyword>
<dbReference type="GO" id="GO:0005576">
    <property type="term" value="C:extracellular region"/>
    <property type="evidence" value="ECO:0007669"/>
    <property type="project" value="UniProtKB-SubCell"/>
</dbReference>
<evidence type="ECO:0000256" key="1">
    <source>
        <dbReference type="ARBA" id="ARBA00004613"/>
    </source>
</evidence>
<gene>
    <name evidence="7" type="ORF">GCM10007036_23610</name>
</gene>
<dbReference type="SUPFAM" id="SSF69255">
    <property type="entry name" value="gp5 N-terminal domain-like"/>
    <property type="match status" value="1"/>
</dbReference>
<evidence type="ECO:0000313" key="8">
    <source>
        <dbReference type="Proteomes" id="UP000603912"/>
    </source>
</evidence>
<dbReference type="InterPro" id="IPR037026">
    <property type="entry name" value="Vgr_OB-fold_dom_sf"/>
</dbReference>
<protein>
    <submittedName>
        <fullName evidence="7">Type IV secretion protein Rhs</fullName>
    </submittedName>
</protein>
<comment type="similarity">
    <text evidence="2">Belongs to the VgrG protein family.</text>
</comment>
<proteinExistence type="inferred from homology"/>
<dbReference type="Pfam" id="PF05954">
    <property type="entry name" value="Phage_GPD"/>
    <property type="match status" value="1"/>
</dbReference>
<dbReference type="NCBIfam" id="TIGR01646">
    <property type="entry name" value="vgr_GE"/>
    <property type="match status" value="1"/>
</dbReference>
<dbReference type="Proteomes" id="UP000603912">
    <property type="component" value="Unassembled WGS sequence"/>
</dbReference>
<sequence length="618" mass="68405">MDAPRLLRITSPLGSGALILIGLRVEEEIGLPYRIEADVLGRDAKVKPSDLLAKEVTLKVVRNIDGTPVERCFHGVVTEFHRLGPGAARRMTYRLVVSPGIWKLGLKKNCRIFQDKSVKAIVDTVLKEHDHPAASWGILPELTPIPYCTQFNETDLHFVSRLLEEYGLAYHFQHSDSSHKLFISATSSGFPSFSGGQLSATHESPVFGDLAGWRQFNAARSASVKLEDMDKERSQPSVVIKKATDTRVYEGEPSMWAPGEVFRWPGGMSTRPELDNSKVLMGWLETASERFTAHTQDHRLTAGARLPIAVKAEDGSEETKQYIVTAVGHEAQDTSGLVAGAGGVETYVGKLEIRSTERVWMPEPRHERPEMAGVYSAKVTGPSGEKIHVDEFGRIKVKFRWDRLGKDDDSSSCWVRVMQGAAGAWGGAWFLPRVGDEVMVAFLDGDPDRPVVVGSVYGKDAKPPFQPGSNRSQSGYRTRSYKSDSAEDANILRFEDKKGEEEVLLHTQKDLKVEIENDEQRDIQNKRTTTITDSDDKLTLKKGDLSVKCELGKITMEAMVSITLKVGENTIVIDQMGITLKGLMITEQAQVMHQTQAPMLMEKGDAMVIINGGLLMLN</sequence>
<evidence type="ECO:0000256" key="3">
    <source>
        <dbReference type="ARBA" id="ARBA00022525"/>
    </source>
</evidence>
<feature type="region of interest" description="Disordered" evidence="4">
    <location>
        <begin position="457"/>
        <end position="483"/>
    </location>
</feature>
<dbReference type="RefSeq" id="WP_188517973.1">
    <property type="nucleotide sequence ID" value="NZ_BMES01000002.1"/>
</dbReference>
<dbReference type="Gene3D" id="4.10.220.110">
    <property type="match status" value="1"/>
</dbReference>
<dbReference type="InterPro" id="IPR054030">
    <property type="entry name" value="Gp5_Vgr_C"/>
</dbReference>
<dbReference type="InterPro" id="IPR017847">
    <property type="entry name" value="T6SS_RhsGE_Vgr_subset"/>
</dbReference>
<feature type="compositionally biased region" description="Polar residues" evidence="4">
    <location>
        <begin position="467"/>
        <end position="477"/>
    </location>
</feature>
<dbReference type="Gene3D" id="2.30.110.50">
    <property type="match status" value="1"/>
</dbReference>